<proteinExistence type="predicted"/>
<evidence type="ECO:0000313" key="2">
    <source>
        <dbReference type="Proteomes" id="UP001596413"/>
    </source>
</evidence>
<sequence length="91" mass="10415">MRPPDIGRHWEAHGTWMRPPLLIDQRLLNPADSGLQVLEGRTRVGVLRGHHREQLRVAPPPGMGGTSVRTCRVSLRTLRVSRYFRERAVDD</sequence>
<protein>
    <submittedName>
        <fullName evidence="1">Uncharacterized protein</fullName>
    </submittedName>
</protein>
<name>A0ABW2GL19_9ACTN</name>
<reference evidence="2" key="1">
    <citation type="journal article" date="2019" name="Int. J. Syst. Evol. Microbiol.">
        <title>The Global Catalogue of Microorganisms (GCM) 10K type strain sequencing project: providing services to taxonomists for standard genome sequencing and annotation.</title>
        <authorList>
            <consortium name="The Broad Institute Genomics Platform"/>
            <consortium name="The Broad Institute Genome Sequencing Center for Infectious Disease"/>
            <person name="Wu L."/>
            <person name="Ma J."/>
        </authorList>
    </citation>
    <scope>NUCLEOTIDE SEQUENCE [LARGE SCALE GENOMIC DNA]</scope>
    <source>
        <strain evidence="2">CGMCC 1.13681</strain>
    </source>
</reference>
<organism evidence="1 2">
    <name type="scientific">Streptomyces polyrhachis</name>
    <dbReference type="NCBI Taxonomy" id="1282885"/>
    <lineage>
        <taxon>Bacteria</taxon>
        <taxon>Bacillati</taxon>
        <taxon>Actinomycetota</taxon>
        <taxon>Actinomycetes</taxon>
        <taxon>Kitasatosporales</taxon>
        <taxon>Streptomycetaceae</taxon>
        <taxon>Streptomyces</taxon>
    </lineage>
</organism>
<keyword evidence="2" id="KW-1185">Reference proteome</keyword>
<gene>
    <name evidence="1" type="ORF">ACFQLX_19680</name>
</gene>
<dbReference type="EMBL" id="JBHSZO010000033">
    <property type="protein sequence ID" value="MFC7220366.1"/>
    <property type="molecule type" value="Genomic_DNA"/>
</dbReference>
<accession>A0ABW2GL19</accession>
<comment type="caution">
    <text evidence="1">The sequence shown here is derived from an EMBL/GenBank/DDBJ whole genome shotgun (WGS) entry which is preliminary data.</text>
</comment>
<dbReference type="Proteomes" id="UP001596413">
    <property type="component" value="Unassembled WGS sequence"/>
</dbReference>
<evidence type="ECO:0000313" key="1">
    <source>
        <dbReference type="EMBL" id="MFC7220366.1"/>
    </source>
</evidence>